<reference evidence="2" key="1">
    <citation type="submission" date="2021-03" db="EMBL/GenBank/DDBJ databases">
        <title>Chromosome level genome of the anhydrobiotic midge Polypedilum vanderplanki.</title>
        <authorList>
            <person name="Yoshida Y."/>
            <person name="Kikawada T."/>
            <person name="Gusev O."/>
        </authorList>
    </citation>
    <scope>NUCLEOTIDE SEQUENCE</scope>
    <source>
        <strain evidence="2">NIAS01</strain>
        <tissue evidence="2">Whole body or cell culture</tissue>
    </source>
</reference>
<dbReference type="AlphaFoldDB" id="A0A9J6C4G7"/>
<protein>
    <submittedName>
        <fullName evidence="2">Uncharacterized protein</fullName>
    </submittedName>
</protein>
<evidence type="ECO:0000313" key="2">
    <source>
        <dbReference type="EMBL" id="KAG5677041.1"/>
    </source>
</evidence>
<proteinExistence type="predicted"/>
<dbReference type="EMBL" id="JADBJN010000002">
    <property type="protein sequence ID" value="KAG5677041.1"/>
    <property type="molecule type" value="Genomic_DNA"/>
</dbReference>
<comment type="caution">
    <text evidence="2">The sequence shown here is derived from an EMBL/GenBank/DDBJ whole genome shotgun (WGS) entry which is preliminary data.</text>
</comment>
<accession>A0A9J6C4G7</accession>
<keyword evidence="3" id="KW-1185">Reference proteome</keyword>
<feature type="region of interest" description="Disordered" evidence="1">
    <location>
        <begin position="1"/>
        <end position="20"/>
    </location>
</feature>
<evidence type="ECO:0000256" key="1">
    <source>
        <dbReference type="SAM" id="MobiDB-lite"/>
    </source>
</evidence>
<organism evidence="2 3">
    <name type="scientific">Polypedilum vanderplanki</name>
    <name type="common">Sleeping chironomid midge</name>
    <dbReference type="NCBI Taxonomy" id="319348"/>
    <lineage>
        <taxon>Eukaryota</taxon>
        <taxon>Metazoa</taxon>
        <taxon>Ecdysozoa</taxon>
        <taxon>Arthropoda</taxon>
        <taxon>Hexapoda</taxon>
        <taxon>Insecta</taxon>
        <taxon>Pterygota</taxon>
        <taxon>Neoptera</taxon>
        <taxon>Endopterygota</taxon>
        <taxon>Diptera</taxon>
        <taxon>Nematocera</taxon>
        <taxon>Chironomoidea</taxon>
        <taxon>Chironomidae</taxon>
        <taxon>Chironominae</taxon>
        <taxon>Polypedilum</taxon>
        <taxon>Polypedilum</taxon>
    </lineage>
</organism>
<dbReference type="Proteomes" id="UP001107558">
    <property type="component" value="Chromosome 2"/>
</dbReference>
<name>A0A9J6C4G7_POLVA</name>
<sequence>MIEAFMSESEDEIDNNEENIEDSIIEINQSGYPYKKVFYEEDECCSSLKEVSSIKRKISENDEPCNSREPSVKKLTVEEVQKQLYSEVKKSALSNDTAFKTFLTEICRFRRGANKTWKLMIFCGFKNKESFIEKIKKSLTHEDAIEQMQTVIDRSSRVKLKKIGMKKTIQKFKFTSFQVQTIKDIFNAVEELILSEMTDDCNDNN</sequence>
<gene>
    <name evidence="2" type="ORF">PVAND_006826</name>
</gene>
<evidence type="ECO:0000313" key="3">
    <source>
        <dbReference type="Proteomes" id="UP001107558"/>
    </source>
</evidence>
<feature type="compositionally biased region" description="Acidic residues" evidence="1">
    <location>
        <begin position="8"/>
        <end position="20"/>
    </location>
</feature>